<keyword evidence="3" id="KW-1185">Reference proteome</keyword>
<feature type="domain" description="YoaR-like putative peptidoglycan binding" evidence="1">
    <location>
        <begin position="119"/>
        <end position="210"/>
    </location>
</feature>
<dbReference type="InterPro" id="IPR052913">
    <property type="entry name" value="Glycopeptide_resist_protein"/>
</dbReference>
<sequence length="485" mass="53452">MRKGRFALLKILIIFIIAGIFWMPVSVFADAETAAAETEGAAPGFREQAMALKRQRENTIPQGVRLDSQNVGGLTKEEAVESMIRYASRCGDSQVTFHVNGQAVVATMRDFRLGFGQQSAVDTALGYGAEGSLIRRYQDQRKAAEEGVTIDANLTYDLEAFQAFVREQCGKFNVPARSAKAYLENGALRIEDGETGLAVMYEEALTEAVEILSGWDGGDVHITVDTRESKPAVSAGDLQNAGTDCLATFETEFKWEDGEERAENLRVACEKINGSAFLAGQEISANGMMEPVTEEGGYHPAHAFQDGKTIDSVGGGICQISSTLYNVGLLAELQMKYRSNHSMLVTYVDPSRDATVYPESGLDLKMINNTGNTVFFAAERSGNKVIISLYGTEYRPAERTIKYVSKTISTEYPEPQMELIYDDSIPVGQYEEVEYLRPKMTAELWKEVYVNGQLTENIQINRSVYNWSKAIRKVHSGCDGNGNPL</sequence>
<dbReference type="EMBL" id="SGXF01000001">
    <property type="protein sequence ID" value="RZT03111.1"/>
    <property type="molecule type" value="Genomic_DNA"/>
</dbReference>
<dbReference type="InterPro" id="IPR007391">
    <property type="entry name" value="Vancomycin_resist_VanW"/>
</dbReference>
<protein>
    <submittedName>
        <fullName evidence="2">Vancomycin resistance protein YoaR</fullName>
    </submittedName>
</protein>
<name>A0A4Q7PQ02_9FIRM</name>
<comment type="caution">
    <text evidence="2">The sequence shown here is derived from an EMBL/GenBank/DDBJ whole genome shotgun (WGS) entry which is preliminary data.</text>
</comment>
<dbReference type="AlphaFoldDB" id="A0A4Q7PQ02"/>
<dbReference type="PANTHER" id="PTHR35788">
    <property type="entry name" value="EXPORTED PROTEIN-RELATED"/>
    <property type="match status" value="1"/>
</dbReference>
<evidence type="ECO:0000313" key="2">
    <source>
        <dbReference type="EMBL" id="RZT03111.1"/>
    </source>
</evidence>
<evidence type="ECO:0000259" key="1">
    <source>
        <dbReference type="Pfam" id="PF12229"/>
    </source>
</evidence>
<evidence type="ECO:0000313" key="3">
    <source>
        <dbReference type="Proteomes" id="UP000292927"/>
    </source>
</evidence>
<dbReference type="Pfam" id="PF12229">
    <property type="entry name" value="PG_binding_4"/>
    <property type="match status" value="1"/>
</dbReference>
<dbReference type="InterPro" id="IPR022029">
    <property type="entry name" value="YoaR-like_PG-bd"/>
</dbReference>
<dbReference type="PANTHER" id="PTHR35788:SF1">
    <property type="entry name" value="EXPORTED PROTEIN"/>
    <property type="match status" value="1"/>
</dbReference>
<proteinExistence type="predicted"/>
<dbReference type="Pfam" id="PF04294">
    <property type="entry name" value="VanW"/>
    <property type="match status" value="1"/>
</dbReference>
<dbReference type="OrthoDB" id="9797191at2"/>
<organism evidence="2 3">
    <name type="scientific">Cuneatibacter caecimuris</name>
    <dbReference type="NCBI Taxonomy" id="1796618"/>
    <lineage>
        <taxon>Bacteria</taxon>
        <taxon>Bacillati</taxon>
        <taxon>Bacillota</taxon>
        <taxon>Clostridia</taxon>
        <taxon>Lachnospirales</taxon>
        <taxon>Lachnospiraceae</taxon>
        <taxon>Cuneatibacter</taxon>
    </lineage>
</organism>
<dbReference type="RefSeq" id="WP_130434030.1">
    <property type="nucleotide sequence ID" value="NZ_SGXF01000001.1"/>
</dbReference>
<accession>A0A4Q7PQ02</accession>
<gene>
    <name evidence="2" type="ORF">EV209_1246</name>
</gene>
<dbReference type="Proteomes" id="UP000292927">
    <property type="component" value="Unassembled WGS sequence"/>
</dbReference>
<reference evidence="2 3" key="1">
    <citation type="submission" date="2019-02" db="EMBL/GenBank/DDBJ databases">
        <title>Genomic Encyclopedia of Type Strains, Phase IV (KMG-IV): sequencing the most valuable type-strain genomes for metagenomic binning, comparative biology and taxonomic classification.</title>
        <authorList>
            <person name="Goeker M."/>
        </authorList>
    </citation>
    <scope>NUCLEOTIDE SEQUENCE [LARGE SCALE GENOMIC DNA]</scope>
    <source>
        <strain evidence="2 3">DSM 29486</strain>
    </source>
</reference>